<evidence type="ECO:0000256" key="2">
    <source>
        <dbReference type="ARBA" id="ARBA00022840"/>
    </source>
</evidence>
<organism evidence="3 4">
    <name type="scientific">Candidatus Gottesmanbacteria bacterium RIFCSPHIGHO2_02_FULL_40_13</name>
    <dbReference type="NCBI Taxonomy" id="1798384"/>
    <lineage>
        <taxon>Bacteria</taxon>
        <taxon>Candidatus Gottesmaniibacteriota</taxon>
    </lineage>
</organism>
<dbReference type="Gene3D" id="3.30.1760.10">
    <property type="entry name" value="Conserved hypothetical protein from pyrococcus furiosus pfu- 392566-001, domain 2"/>
    <property type="match status" value="1"/>
</dbReference>
<reference evidence="3 4" key="1">
    <citation type="journal article" date="2016" name="Nat. Commun.">
        <title>Thousands of microbial genomes shed light on interconnected biogeochemical processes in an aquifer system.</title>
        <authorList>
            <person name="Anantharaman K."/>
            <person name="Brown C.T."/>
            <person name="Hug L.A."/>
            <person name="Sharon I."/>
            <person name="Castelle C.J."/>
            <person name="Probst A.J."/>
            <person name="Thomas B.C."/>
            <person name="Singh A."/>
            <person name="Wilkins M.J."/>
            <person name="Karaoz U."/>
            <person name="Brodie E.L."/>
            <person name="Williams K.H."/>
            <person name="Hubbard S.S."/>
            <person name="Banfield J.F."/>
        </authorList>
    </citation>
    <scope>NUCLEOTIDE SEQUENCE [LARGE SCALE GENOMIC DNA]</scope>
</reference>
<evidence type="ECO:0008006" key="5">
    <source>
        <dbReference type="Google" id="ProtNLM"/>
    </source>
</evidence>
<proteinExistence type="predicted"/>
<protein>
    <recommendedName>
        <fullName evidence="5">ParB/Sulfiredoxin domain-containing protein</fullName>
    </recommendedName>
</protein>
<dbReference type="Proteomes" id="UP000177092">
    <property type="component" value="Unassembled WGS sequence"/>
</dbReference>
<keyword evidence="2" id="KW-0067">ATP-binding</keyword>
<sequence>MNSKTKYFHLKIIDLDKILPHEEYDAGRAEPLVENLKKIQTLLNPILVTHLEGDRYVQLDGMNRFTAIKLMKIPSILTQVLDYNDQASVDLSTWSHFHKISKDDFLEGVSKISNLSYKEVGEKYLKRRYISDEGEGFLCALAFRDGSIYRVSADGKLTDKVTLLNKIVDLYKQDITREVIEDDVDLEDITGLYENQKEMKTLVIFPTFTRHQILNIVKNGQLFPGGVTRFIVRPRCLDVRYPLEYLKGNADETVKNALLENYLAQKTFRIYEESTVYFEP</sequence>
<evidence type="ECO:0000313" key="3">
    <source>
        <dbReference type="EMBL" id="OGG21316.1"/>
    </source>
</evidence>
<dbReference type="InterPro" id="IPR036086">
    <property type="entry name" value="ParB/Sulfiredoxin_sf"/>
</dbReference>
<dbReference type="SUPFAM" id="SSF110849">
    <property type="entry name" value="ParB/Sulfiredoxin"/>
    <property type="match status" value="1"/>
</dbReference>
<comment type="caution">
    <text evidence="3">The sequence shown here is derived from an EMBL/GenBank/DDBJ whole genome shotgun (WGS) entry which is preliminary data.</text>
</comment>
<evidence type="ECO:0000313" key="4">
    <source>
        <dbReference type="Proteomes" id="UP000177092"/>
    </source>
</evidence>
<dbReference type="EMBL" id="MFJN01000024">
    <property type="protein sequence ID" value="OGG21316.1"/>
    <property type="molecule type" value="Genomic_DNA"/>
</dbReference>
<keyword evidence="1" id="KW-0547">Nucleotide-binding</keyword>
<gene>
    <name evidence="3" type="ORF">A3D03_00570</name>
</gene>
<dbReference type="GO" id="GO:0005524">
    <property type="term" value="F:ATP binding"/>
    <property type="evidence" value="ECO:0007669"/>
    <property type="project" value="UniProtKB-KW"/>
</dbReference>
<evidence type="ECO:0000256" key="1">
    <source>
        <dbReference type="ARBA" id="ARBA00022741"/>
    </source>
</evidence>
<dbReference type="Gene3D" id="3.90.1530.10">
    <property type="entry name" value="Conserved hypothetical protein from pyrococcus furiosus pfu- 392566-001, ParB domain"/>
    <property type="match status" value="1"/>
</dbReference>
<accession>A0A1F6A9R6</accession>
<name>A0A1F6A9R6_9BACT</name>
<dbReference type="STRING" id="1798384.A3D03_00570"/>
<dbReference type="InterPro" id="IPR023098">
    <property type="entry name" value="SerK/SbnI_C"/>
</dbReference>
<dbReference type="AlphaFoldDB" id="A0A1F6A9R6"/>